<keyword evidence="3" id="KW-1185">Reference proteome</keyword>
<gene>
    <name evidence="2" type="ORF">RN50_02831</name>
</gene>
<evidence type="ECO:0000313" key="3">
    <source>
        <dbReference type="Proteomes" id="UP000033572"/>
    </source>
</evidence>
<dbReference type="Proteomes" id="UP000033572">
    <property type="component" value="Unassembled WGS sequence"/>
</dbReference>
<evidence type="ECO:0000313" key="2">
    <source>
        <dbReference type="EMBL" id="KJL17732.1"/>
    </source>
</evidence>
<reference evidence="2 3" key="1">
    <citation type="submission" date="2015-02" db="EMBL/GenBank/DDBJ databases">
        <title>Draft genome sequences of ten Microbacterium spp. with emphasis on heavy metal contaminated environments.</title>
        <authorList>
            <person name="Corretto E."/>
        </authorList>
    </citation>
    <scope>NUCLEOTIDE SEQUENCE [LARGE SCALE GENOMIC DNA]</scope>
    <source>
        <strain evidence="2 3">DSM 12966</strain>
    </source>
</reference>
<accession>A0A0F0K9V4</accession>
<dbReference type="AlphaFoldDB" id="A0A0F0K9V4"/>
<name>A0A0F0K9V4_9MICO</name>
<dbReference type="RefSeq" id="WP_156149314.1">
    <property type="nucleotide sequence ID" value="NZ_CP031425.1"/>
</dbReference>
<keyword evidence="1" id="KW-1133">Transmembrane helix</keyword>
<dbReference type="EMBL" id="JYIU01000046">
    <property type="protein sequence ID" value="KJL17732.1"/>
    <property type="molecule type" value="Genomic_DNA"/>
</dbReference>
<keyword evidence="1" id="KW-0472">Membrane</keyword>
<proteinExistence type="predicted"/>
<protein>
    <submittedName>
        <fullName evidence="2">Uncharacterized protein</fullName>
    </submittedName>
</protein>
<evidence type="ECO:0000256" key="1">
    <source>
        <dbReference type="SAM" id="Phobius"/>
    </source>
</evidence>
<dbReference type="GeneID" id="94444343"/>
<keyword evidence="1" id="KW-0812">Transmembrane</keyword>
<organism evidence="2 3">
    <name type="scientific">Microbacterium foliorum</name>
    <dbReference type="NCBI Taxonomy" id="104336"/>
    <lineage>
        <taxon>Bacteria</taxon>
        <taxon>Bacillati</taxon>
        <taxon>Actinomycetota</taxon>
        <taxon>Actinomycetes</taxon>
        <taxon>Micrococcales</taxon>
        <taxon>Microbacteriaceae</taxon>
        <taxon>Microbacterium</taxon>
    </lineage>
</organism>
<feature type="transmembrane region" description="Helical" evidence="1">
    <location>
        <begin position="28"/>
        <end position="51"/>
    </location>
</feature>
<dbReference type="PATRIC" id="fig|104336.4.peg.2872"/>
<comment type="caution">
    <text evidence="2">The sequence shown here is derived from an EMBL/GenBank/DDBJ whole genome shotgun (WGS) entry which is preliminary data.</text>
</comment>
<sequence length="175" mass="18926">MLLGAPLFALGWYLVANGLPEMPVRKAEIWFSGGPLILGVAGLAFAAYGLVTGIPAALRTGDDAIDLEFGDTGVIVRGGHVIPRASIKGATAVQYINNAKARLLFDRKHLNRGLVLSLREPLDVPGVVSKDGKHTVRIRLQHYPAAEYQKPFAQVVAKLRSNGIQVVETRKHKQT</sequence>